<dbReference type="EMBL" id="ACKX01000162">
    <property type="protein sequence ID" value="EEJ51129.1"/>
    <property type="molecule type" value="Genomic_DNA"/>
</dbReference>
<organism evidence="1 2">
    <name type="scientific">Oribacterium sinus F0268</name>
    <dbReference type="NCBI Taxonomy" id="585501"/>
    <lineage>
        <taxon>Bacteria</taxon>
        <taxon>Bacillati</taxon>
        <taxon>Bacillota</taxon>
        <taxon>Clostridia</taxon>
        <taxon>Lachnospirales</taxon>
        <taxon>Lachnospiraceae</taxon>
        <taxon>Oribacterium</taxon>
    </lineage>
</organism>
<evidence type="ECO:0000313" key="2">
    <source>
        <dbReference type="Proteomes" id="UP000004121"/>
    </source>
</evidence>
<dbReference type="Proteomes" id="UP000004121">
    <property type="component" value="Unassembled WGS sequence"/>
</dbReference>
<dbReference type="AlphaFoldDB" id="C2KYM2"/>
<name>C2KYM2_9FIRM</name>
<proteinExistence type="predicted"/>
<sequence>MEMKEIRNDFLESRKVFRDLLNFFEKEGGNSKEIHYINFRLRR</sequence>
<dbReference type="HOGENOM" id="CLU_3236887_0_0_9"/>
<comment type="caution">
    <text evidence="1">The sequence shown here is derived from an EMBL/GenBank/DDBJ whole genome shotgun (WGS) entry which is preliminary data.</text>
</comment>
<dbReference type="InParanoid" id="C2KYM2"/>
<evidence type="ECO:0000313" key="1">
    <source>
        <dbReference type="EMBL" id="EEJ51129.1"/>
    </source>
</evidence>
<gene>
    <name evidence="1" type="ORF">HMPREF6123_1591</name>
</gene>
<keyword evidence="2" id="KW-1185">Reference proteome</keyword>
<accession>C2KYM2</accession>
<protein>
    <submittedName>
        <fullName evidence="1">Uncharacterized protein</fullName>
    </submittedName>
</protein>
<reference evidence="1 2" key="1">
    <citation type="submission" date="2009-04" db="EMBL/GenBank/DDBJ databases">
        <authorList>
            <person name="Qin X."/>
            <person name="Bachman B."/>
            <person name="Battles P."/>
            <person name="Bell A."/>
            <person name="Bess C."/>
            <person name="Bickham C."/>
            <person name="Chaboub L."/>
            <person name="Chen D."/>
            <person name="Coyle M."/>
            <person name="Deiros D.R."/>
            <person name="Dinh H."/>
            <person name="Forbes L."/>
            <person name="Fowler G."/>
            <person name="Francisco L."/>
            <person name="Fu Q."/>
            <person name="Gubbala S."/>
            <person name="Hale W."/>
            <person name="Han Y."/>
            <person name="Hemphill L."/>
            <person name="Highlander S.K."/>
            <person name="Hirani K."/>
            <person name="Hogues M."/>
            <person name="Jackson L."/>
            <person name="Jakkamsetti A."/>
            <person name="Javaid M."/>
            <person name="Jiang H."/>
            <person name="Korchina V."/>
            <person name="Kovar C."/>
            <person name="Lara F."/>
            <person name="Lee S."/>
            <person name="Mata R."/>
            <person name="Mathew T."/>
            <person name="Moen C."/>
            <person name="Morales K."/>
            <person name="Munidasa M."/>
            <person name="Nazareth L."/>
            <person name="Ngo R."/>
            <person name="Nguyen L."/>
            <person name="Okwuonu G."/>
            <person name="Ongeri F."/>
            <person name="Patil S."/>
            <person name="Petrosino J."/>
            <person name="Pham C."/>
            <person name="Pham P."/>
            <person name="Pu L.-L."/>
            <person name="Puazo M."/>
            <person name="Raj R."/>
            <person name="Reid J."/>
            <person name="Rouhana J."/>
            <person name="Saada N."/>
            <person name="Shang Y."/>
            <person name="Simmons D."/>
            <person name="Thornton R."/>
            <person name="Warren J."/>
            <person name="Weissenberger G."/>
            <person name="Zhang J."/>
            <person name="Zhang L."/>
            <person name="Zhou C."/>
            <person name="Zhu D."/>
            <person name="Muzny D."/>
            <person name="Worley K."/>
            <person name="Gibbs R."/>
        </authorList>
    </citation>
    <scope>NUCLEOTIDE SEQUENCE [LARGE SCALE GENOMIC DNA]</scope>
    <source>
        <strain evidence="1 2">F0268</strain>
    </source>
</reference>